<keyword evidence="3" id="KW-1185">Reference proteome</keyword>
<organism evidence="2 3">
    <name type="scientific">Anopheles atroparvus</name>
    <name type="common">European mosquito</name>
    <dbReference type="NCBI Taxonomy" id="41427"/>
    <lineage>
        <taxon>Eukaryota</taxon>
        <taxon>Metazoa</taxon>
        <taxon>Ecdysozoa</taxon>
        <taxon>Arthropoda</taxon>
        <taxon>Hexapoda</taxon>
        <taxon>Insecta</taxon>
        <taxon>Pterygota</taxon>
        <taxon>Neoptera</taxon>
        <taxon>Endopterygota</taxon>
        <taxon>Diptera</taxon>
        <taxon>Nematocera</taxon>
        <taxon>Culicoidea</taxon>
        <taxon>Culicidae</taxon>
        <taxon>Anophelinae</taxon>
        <taxon>Anopheles</taxon>
    </lineage>
</organism>
<evidence type="ECO:0000313" key="2">
    <source>
        <dbReference type="EnsemblMetazoa" id="ENSAATROPP005654"/>
    </source>
</evidence>
<sequence>MFAAIFSFLLAIVTIELALQIGRSCPAESTIVDCFFIRKLRSNFDLFATEGGVGTIKSLNSVSSFAGGSASFLFICVLSVSGNFSFV</sequence>
<protein>
    <recommendedName>
        <fullName evidence="4">Secreted protein</fullName>
    </recommendedName>
</protein>
<name>A0AAG5D453_ANOAO</name>
<feature type="signal peptide" evidence="1">
    <location>
        <begin position="1"/>
        <end position="18"/>
    </location>
</feature>
<dbReference type="Proteomes" id="UP000075880">
    <property type="component" value="Unassembled WGS sequence"/>
</dbReference>
<dbReference type="EnsemblMetazoa" id="ENSAATROPT006206">
    <property type="protein sequence ID" value="ENSAATROPP005654"/>
    <property type="gene ID" value="ENSAATROPG005026"/>
</dbReference>
<accession>A0AAG5D453</accession>
<evidence type="ECO:0008006" key="4">
    <source>
        <dbReference type="Google" id="ProtNLM"/>
    </source>
</evidence>
<evidence type="ECO:0000256" key="1">
    <source>
        <dbReference type="SAM" id="SignalP"/>
    </source>
</evidence>
<evidence type="ECO:0000313" key="3">
    <source>
        <dbReference type="Proteomes" id="UP000075880"/>
    </source>
</evidence>
<keyword evidence="1" id="KW-0732">Signal</keyword>
<reference evidence="2" key="1">
    <citation type="submission" date="2024-04" db="UniProtKB">
        <authorList>
            <consortium name="EnsemblMetazoa"/>
        </authorList>
    </citation>
    <scope>IDENTIFICATION</scope>
    <source>
        <strain evidence="2">EBRO</strain>
    </source>
</reference>
<proteinExistence type="predicted"/>
<feature type="chain" id="PRO_5042507094" description="Secreted protein" evidence="1">
    <location>
        <begin position="19"/>
        <end position="87"/>
    </location>
</feature>
<dbReference type="AlphaFoldDB" id="A0AAG5D453"/>